<dbReference type="PANTHER" id="PTHR47685">
    <property type="entry name" value="MAGNESIUM TRANSPORT PROTEIN CORA"/>
    <property type="match status" value="1"/>
</dbReference>
<dbReference type="RefSeq" id="WP_012256360.1">
    <property type="nucleotide sequence ID" value="NC_010175.1"/>
</dbReference>
<protein>
    <submittedName>
        <fullName evidence="6">Mg2 transporter protein CorA family protein</fullName>
    </submittedName>
</protein>
<organism evidence="6 7">
    <name type="scientific">Chloroflexus aurantiacus (strain ATCC 29366 / DSM 635 / J-10-fl)</name>
    <dbReference type="NCBI Taxonomy" id="324602"/>
    <lineage>
        <taxon>Bacteria</taxon>
        <taxon>Bacillati</taxon>
        <taxon>Chloroflexota</taxon>
        <taxon>Chloroflexia</taxon>
        <taxon>Chloroflexales</taxon>
        <taxon>Chloroflexineae</taxon>
        <taxon>Chloroflexaceae</taxon>
        <taxon>Chloroflexus</taxon>
    </lineage>
</organism>
<dbReference type="InterPro" id="IPR002523">
    <property type="entry name" value="MgTranspt_CorA/ZnTranspt_ZntB"/>
</dbReference>
<keyword evidence="2 5" id="KW-0812">Transmembrane</keyword>
<dbReference type="GO" id="GO:0016020">
    <property type="term" value="C:membrane"/>
    <property type="evidence" value="ECO:0007669"/>
    <property type="project" value="UniProtKB-SubCell"/>
</dbReference>
<dbReference type="EMBL" id="CP000909">
    <property type="protein sequence ID" value="ABY33704.1"/>
    <property type="molecule type" value="Genomic_DNA"/>
</dbReference>
<dbReference type="KEGG" id="cau:Caur_0455"/>
<dbReference type="eggNOG" id="COG0598">
    <property type="taxonomic scope" value="Bacteria"/>
</dbReference>
<evidence type="ECO:0000313" key="7">
    <source>
        <dbReference type="Proteomes" id="UP000002008"/>
    </source>
</evidence>
<dbReference type="PANTHER" id="PTHR47685:SF1">
    <property type="entry name" value="MAGNESIUM TRANSPORT PROTEIN CORA"/>
    <property type="match status" value="1"/>
</dbReference>
<feature type="transmembrane region" description="Helical" evidence="5">
    <location>
        <begin position="237"/>
        <end position="258"/>
    </location>
</feature>
<dbReference type="InterPro" id="IPR050829">
    <property type="entry name" value="CorA_MIT"/>
</dbReference>
<dbReference type="EnsemblBacteria" id="ABY33704">
    <property type="protein sequence ID" value="ABY33704"/>
    <property type="gene ID" value="Caur_0455"/>
</dbReference>
<dbReference type="InterPro" id="IPR045863">
    <property type="entry name" value="CorA_TM1_TM2"/>
</dbReference>
<sequence>MTTVNELPAWVRLRASNQQELEEVARTHELSLIPEAIVRSEDILRIRCARLEGSRLLVTDIFWLLRDDQTPLYTVEPIHSELWAGQARKWIWSQGLSFESSHATALALLHQLVFQTANVLDVIDDELSVAGCISAGFLMKVGTDEASGVEDVENLDARLSRLNAPLSFVLQSLDDLERSGRQLRRAVLRQSSLTVDHVDELITEIENVQRRARFMQERQRFHQTAARETVAMSDLNVVKVFTVLWAIFVPATALINWYGQNFQFMPELSWFASSLVQMLGVLLVTAVPVIIIRQTGALR</sequence>
<keyword evidence="4 5" id="KW-0472">Membrane</keyword>
<dbReference type="GO" id="GO:0015095">
    <property type="term" value="F:magnesium ion transmembrane transporter activity"/>
    <property type="evidence" value="ECO:0000318"/>
    <property type="project" value="GO_Central"/>
</dbReference>
<dbReference type="SUPFAM" id="SSF144083">
    <property type="entry name" value="Magnesium transport protein CorA, transmembrane region"/>
    <property type="match status" value="1"/>
</dbReference>
<evidence type="ECO:0000256" key="4">
    <source>
        <dbReference type="ARBA" id="ARBA00023136"/>
    </source>
</evidence>
<dbReference type="InParanoid" id="A9WE44"/>
<dbReference type="AlphaFoldDB" id="A9WE44"/>
<dbReference type="GO" id="GO:0015099">
    <property type="term" value="F:nickel cation transmembrane transporter activity"/>
    <property type="evidence" value="ECO:0000318"/>
    <property type="project" value="GO_Central"/>
</dbReference>
<dbReference type="GO" id="GO:0015087">
    <property type="term" value="F:cobalt ion transmembrane transporter activity"/>
    <property type="evidence" value="ECO:0000318"/>
    <property type="project" value="GO_Central"/>
</dbReference>
<evidence type="ECO:0000313" key="6">
    <source>
        <dbReference type="EMBL" id="ABY33704.1"/>
    </source>
</evidence>
<dbReference type="Pfam" id="PF01544">
    <property type="entry name" value="CorA"/>
    <property type="match status" value="1"/>
</dbReference>
<dbReference type="Gene3D" id="1.20.58.340">
    <property type="entry name" value="Magnesium transport protein CorA, transmembrane region"/>
    <property type="match status" value="1"/>
</dbReference>
<dbReference type="Proteomes" id="UP000002008">
    <property type="component" value="Chromosome"/>
</dbReference>
<evidence type="ECO:0000256" key="5">
    <source>
        <dbReference type="SAM" id="Phobius"/>
    </source>
</evidence>
<dbReference type="PATRIC" id="fig|324602.8.peg.516"/>
<reference evidence="7" key="1">
    <citation type="journal article" date="2011" name="BMC Genomics">
        <title>Complete genome sequence of the filamentous anoxygenic phototrophic bacterium Chloroflexus aurantiacus.</title>
        <authorList>
            <person name="Tang K.H."/>
            <person name="Barry K."/>
            <person name="Chertkov O."/>
            <person name="Dalin E."/>
            <person name="Han C.S."/>
            <person name="Hauser L.J."/>
            <person name="Honchak B.M."/>
            <person name="Karbach L.E."/>
            <person name="Land M.L."/>
            <person name="Lapidus A."/>
            <person name="Larimer F.W."/>
            <person name="Mikhailova N."/>
            <person name="Pitluck S."/>
            <person name="Pierson B.K."/>
            <person name="Blankenship R.E."/>
        </authorList>
    </citation>
    <scope>NUCLEOTIDE SEQUENCE [LARGE SCALE GENOMIC DNA]</scope>
    <source>
        <strain evidence="7">ATCC 29366 / DSM 635 / J-10-fl</strain>
    </source>
</reference>
<dbReference type="HOGENOM" id="CLU_930289_0_0_0"/>
<keyword evidence="3 5" id="KW-1133">Transmembrane helix</keyword>
<gene>
    <name evidence="6" type="ordered locus">Caur_0455</name>
</gene>
<evidence type="ECO:0000256" key="1">
    <source>
        <dbReference type="ARBA" id="ARBA00004141"/>
    </source>
</evidence>
<proteinExistence type="predicted"/>
<evidence type="ECO:0000256" key="3">
    <source>
        <dbReference type="ARBA" id="ARBA00022989"/>
    </source>
</evidence>
<feature type="transmembrane region" description="Helical" evidence="5">
    <location>
        <begin position="270"/>
        <end position="292"/>
    </location>
</feature>
<name>A9WE44_CHLAA</name>
<keyword evidence="7" id="KW-1185">Reference proteome</keyword>
<accession>A9WE44</accession>
<evidence type="ECO:0000256" key="2">
    <source>
        <dbReference type="ARBA" id="ARBA00022692"/>
    </source>
</evidence>
<comment type="subcellular location">
    <subcellularLocation>
        <location evidence="1">Membrane</location>
        <topology evidence="1">Multi-pass membrane protein</topology>
    </subcellularLocation>
</comment>
<dbReference type="STRING" id="324602.Caur_0455"/>